<gene>
    <name evidence="1" type="ORF">MM415B02532_0010</name>
</gene>
<reference evidence="1" key="1">
    <citation type="submission" date="2020-03" db="EMBL/GenBank/DDBJ databases">
        <title>The deep terrestrial virosphere.</title>
        <authorList>
            <person name="Holmfeldt K."/>
            <person name="Nilsson E."/>
            <person name="Simone D."/>
            <person name="Lopez-Fernandez M."/>
            <person name="Wu X."/>
            <person name="de Brujin I."/>
            <person name="Lundin D."/>
            <person name="Andersson A."/>
            <person name="Bertilsson S."/>
            <person name="Dopson M."/>
        </authorList>
    </citation>
    <scope>NUCLEOTIDE SEQUENCE</scope>
    <source>
        <strain evidence="1">MM415B02532</strain>
    </source>
</reference>
<sequence length="81" mass="9312">MIEDDSFSFPWLDEAEYQKALGQFRMNVAARLRVFDCHGLGIYIQPVTEAIVELAEDFGMRVRGEDRPIDSNHNPLESPTR</sequence>
<organism evidence="1">
    <name type="scientific">viral metagenome</name>
    <dbReference type="NCBI Taxonomy" id="1070528"/>
    <lineage>
        <taxon>unclassified sequences</taxon>
        <taxon>metagenomes</taxon>
        <taxon>organismal metagenomes</taxon>
    </lineage>
</organism>
<name>A0A6M3L8V1_9ZZZZ</name>
<accession>A0A6M3L8V1</accession>
<dbReference type="AlphaFoldDB" id="A0A6M3L8V1"/>
<dbReference type="EMBL" id="MT142852">
    <property type="protein sequence ID" value="QJA89538.1"/>
    <property type="molecule type" value="Genomic_DNA"/>
</dbReference>
<proteinExistence type="predicted"/>
<evidence type="ECO:0000313" key="1">
    <source>
        <dbReference type="EMBL" id="QJA89538.1"/>
    </source>
</evidence>
<protein>
    <submittedName>
        <fullName evidence="1">Uncharacterized protein</fullName>
    </submittedName>
</protein>